<dbReference type="GO" id="GO:0003735">
    <property type="term" value="F:structural constituent of ribosome"/>
    <property type="evidence" value="ECO:0007669"/>
    <property type="project" value="InterPro"/>
</dbReference>
<keyword evidence="2 7" id="KW-0699">rRNA-binding</keyword>
<dbReference type="PROSITE" id="PS00651">
    <property type="entry name" value="RIBOSOMAL_L9"/>
    <property type="match status" value="1"/>
</dbReference>
<dbReference type="RefSeq" id="WP_095044018.1">
    <property type="nucleotide sequence ID" value="NZ_LN890655.1"/>
</dbReference>
<dbReference type="GO" id="GO:0019843">
    <property type="term" value="F:rRNA binding"/>
    <property type="evidence" value="ECO:0007669"/>
    <property type="project" value="UniProtKB-UniRule"/>
</dbReference>
<dbReference type="GO" id="GO:0006412">
    <property type="term" value="P:translation"/>
    <property type="evidence" value="ECO:0007669"/>
    <property type="project" value="UniProtKB-UniRule"/>
</dbReference>
<dbReference type="InterPro" id="IPR000244">
    <property type="entry name" value="Ribosomal_bL9"/>
</dbReference>
<dbReference type="Gene3D" id="3.10.430.100">
    <property type="entry name" value="Ribosomal protein L9, C-terminal domain"/>
    <property type="match status" value="1"/>
</dbReference>
<comment type="similarity">
    <text evidence="1 7">Belongs to the bacterial ribosomal protein bL9 family.</text>
</comment>
<evidence type="ECO:0000256" key="7">
    <source>
        <dbReference type="HAMAP-Rule" id="MF_00503"/>
    </source>
</evidence>
<gene>
    <name evidence="7 10" type="primary">rplI</name>
    <name evidence="10" type="ORF">CFX0092_A2846</name>
</gene>
<dbReference type="InterPro" id="IPR020069">
    <property type="entry name" value="Ribosomal_bL9_C"/>
</dbReference>
<evidence type="ECO:0000256" key="6">
    <source>
        <dbReference type="ARBA" id="ARBA00035292"/>
    </source>
</evidence>
<evidence type="ECO:0000313" key="10">
    <source>
        <dbReference type="EMBL" id="CUS04724.2"/>
    </source>
</evidence>
<evidence type="ECO:0000256" key="8">
    <source>
        <dbReference type="SAM" id="Coils"/>
    </source>
</evidence>
<keyword evidence="11" id="KW-1185">Reference proteome</keyword>
<protein>
    <recommendedName>
        <fullName evidence="6 7">Large ribosomal subunit protein bL9</fullName>
    </recommendedName>
</protein>
<dbReference type="InterPro" id="IPR020070">
    <property type="entry name" value="Ribosomal_bL9_N"/>
</dbReference>
<keyword evidence="8" id="KW-0175">Coiled coil</keyword>
<dbReference type="AlphaFoldDB" id="A0A160T4D6"/>
<keyword evidence="5 7" id="KW-0687">Ribonucleoprotein</keyword>
<evidence type="ECO:0000313" key="11">
    <source>
        <dbReference type="Proteomes" id="UP000215027"/>
    </source>
</evidence>
<keyword evidence="4 7" id="KW-0689">Ribosomal protein</keyword>
<evidence type="ECO:0000256" key="4">
    <source>
        <dbReference type="ARBA" id="ARBA00022980"/>
    </source>
</evidence>
<evidence type="ECO:0000256" key="1">
    <source>
        <dbReference type="ARBA" id="ARBA00010605"/>
    </source>
</evidence>
<dbReference type="InterPro" id="IPR020594">
    <property type="entry name" value="Ribosomal_bL9_bac/chp"/>
</dbReference>
<dbReference type="NCBIfam" id="TIGR00158">
    <property type="entry name" value="L9"/>
    <property type="match status" value="1"/>
</dbReference>
<dbReference type="Pfam" id="PF01281">
    <property type="entry name" value="Ribosomal_L9_N"/>
    <property type="match status" value="1"/>
</dbReference>
<dbReference type="KEGG" id="pbf:CFX0092_A2846"/>
<dbReference type="InterPro" id="IPR009027">
    <property type="entry name" value="Ribosomal_bL9/RNase_H1_N"/>
</dbReference>
<dbReference type="GO" id="GO:1990904">
    <property type="term" value="C:ribonucleoprotein complex"/>
    <property type="evidence" value="ECO:0007669"/>
    <property type="project" value="UniProtKB-KW"/>
</dbReference>
<dbReference type="Proteomes" id="UP000215027">
    <property type="component" value="Chromosome I"/>
</dbReference>
<evidence type="ECO:0000256" key="3">
    <source>
        <dbReference type="ARBA" id="ARBA00022884"/>
    </source>
</evidence>
<dbReference type="Pfam" id="PF03948">
    <property type="entry name" value="Ribosomal_L9_C"/>
    <property type="match status" value="1"/>
</dbReference>
<feature type="coiled-coil region" evidence="8">
    <location>
        <begin position="44"/>
        <end position="71"/>
    </location>
</feature>
<feature type="domain" description="Ribosomal protein L9" evidence="9">
    <location>
        <begin position="13"/>
        <end position="40"/>
    </location>
</feature>
<name>A0A160T4D6_9CHLR</name>
<dbReference type="GO" id="GO:0005840">
    <property type="term" value="C:ribosome"/>
    <property type="evidence" value="ECO:0007669"/>
    <property type="project" value="UniProtKB-KW"/>
</dbReference>
<dbReference type="SUPFAM" id="SSF55658">
    <property type="entry name" value="L9 N-domain-like"/>
    <property type="match status" value="1"/>
</dbReference>
<dbReference type="InterPro" id="IPR036935">
    <property type="entry name" value="Ribosomal_bL9_N_sf"/>
</dbReference>
<dbReference type="HAMAP" id="MF_00503">
    <property type="entry name" value="Ribosomal_bL9"/>
    <property type="match status" value="1"/>
</dbReference>
<evidence type="ECO:0000256" key="5">
    <source>
        <dbReference type="ARBA" id="ARBA00023274"/>
    </source>
</evidence>
<organism evidence="10 11">
    <name type="scientific">Candidatus Promineifilum breve</name>
    <dbReference type="NCBI Taxonomy" id="1806508"/>
    <lineage>
        <taxon>Bacteria</taxon>
        <taxon>Bacillati</taxon>
        <taxon>Chloroflexota</taxon>
        <taxon>Ardenticatenia</taxon>
        <taxon>Candidatus Promineifilales</taxon>
        <taxon>Candidatus Promineifilaceae</taxon>
        <taxon>Candidatus Promineifilum</taxon>
    </lineage>
</organism>
<dbReference type="Gene3D" id="3.40.5.10">
    <property type="entry name" value="Ribosomal protein L9, N-terminal domain"/>
    <property type="match status" value="1"/>
</dbReference>
<evidence type="ECO:0000256" key="2">
    <source>
        <dbReference type="ARBA" id="ARBA00022730"/>
    </source>
</evidence>
<reference evidence="10" key="1">
    <citation type="submission" date="2016-01" db="EMBL/GenBank/DDBJ databases">
        <authorList>
            <person name="Mcilroy J.S."/>
            <person name="Karst M S."/>
            <person name="Albertsen M."/>
        </authorList>
    </citation>
    <scope>NUCLEOTIDE SEQUENCE</scope>
    <source>
        <strain evidence="10">Cfx-K</strain>
    </source>
</reference>
<dbReference type="SUPFAM" id="SSF55653">
    <property type="entry name" value="Ribosomal protein L9 C-domain"/>
    <property type="match status" value="1"/>
</dbReference>
<accession>A0A160T4D6</accession>
<sequence length="184" mass="20024">MKVLLKEDVDNLGYAGEVHTVADGFGRNFLLPKGLAVRATPEVMRQAEAWRKRAEARRAEMRAEYDLLSERIRAVTLSFTARAGDNGKLYGSITTHQIADKLNQKLGTEIDRRKIGTEPLRMVGEHHIPVRLGGDHHPEFIVTVLQEGAPVAVAAVAPAAVVVEEAAADLSDELEPEAAVEAQA</sequence>
<evidence type="ECO:0000259" key="9">
    <source>
        <dbReference type="PROSITE" id="PS00651"/>
    </source>
</evidence>
<dbReference type="OrthoDB" id="9788336at2"/>
<dbReference type="EMBL" id="LN890655">
    <property type="protein sequence ID" value="CUS04724.2"/>
    <property type="molecule type" value="Genomic_DNA"/>
</dbReference>
<keyword evidence="3 7" id="KW-0694">RNA-binding</keyword>
<comment type="function">
    <text evidence="7">Binds to the 23S rRNA.</text>
</comment>
<dbReference type="InterPro" id="IPR036791">
    <property type="entry name" value="Ribosomal_bL9_C_sf"/>
</dbReference>
<proteinExistence type="inferred from homology"/>
<dbReference type="PANTHER" id="PTHR21368">
    <property type="entry name" value="50S RIBOSOMAL PROTEIN L9"/>
    <property type="match status" value="1"/>
</dbReference>